<comment type="caution">
    <text evidence="2">The sequence shown here is derived from an EMBL/GenBank/DDBJ whole genome shotgun (WGS) entry which is preliminary data.</text>
</comment>
<dbReference type="PROSITE" id="PS51725">
    <property type="entry name" value="ABM"/>
    <property type="match status" value="1"/>
</dbReference>
<reference evidence="2 3" key="1">
    <citation type="submission" date="2020-08" db="EMBL/GenBank/DDBJ databases">
        <title>Sequencing the genomes of 1000 actinobacteria strains.</title>
        <authorList>
            <person name="Klenk H.-P."/>
        </authorList>
    </citation>
    <scope>NUCLEOTIDE SEQUENCE [LARGE SCALE GENOMIC DNA]</scope>
    <source>
        <strain evidence="2 3">DSM 45486</strain>
    </source>
</reference>
<dbReference type="Gene3D" id="3.30.70.100">
    <property type="match status" value="1"/>
</dbReference>
<proteinExistence type="predicted"/>
<dbReference type="EC" id="1.13.12.22" evidence="2"/>
<evidence type="ECO:0000313" key="3">
    <source>
        <dbReference type="Proteomes" id="UP000552097"/>
    </source>
</evidence>
<dbReference type="AlphaFoldDB" id="A0A7W9LZY7"/>
<dbReference type="InterPro" id="IPR011008">
    <property type="entry name" value="Dimeric_a/b-barrel"/>
</dbReference>
<evidence type="ECO:0000259" key="1">
    <source>
        <dbReference type="PROSITE" id="PS51725"/>
    </source>
</evidence>
<sequence length="114" mass="12768">MSVEDTPDASEITFVNRFTVHAEPEEFERVFADTAAFMTRQPGFVQHTLVRHAVKPDSYVNIARWRSEADLQLAVRQPEFQAHAAVLRTVSTSEPNVYRPVQERVSGGDGPGGR</sequence>
<keyword evidence="2" id="KW-0560">Oxidoreductase</keyword>
<dbReference type="Pfam" id="PF03992">
    <property type="entry name" value="ABM"/>
    <property type="match status" value="1"/>
</dbReference>
<gene>
    <name evidence="2" type="ORF">F4560_001981</name>
</gene>
<name>A0A7W9LZY7_9PSEU</name>
<dbReference type="EC" id="1.13.12.-" evidence="2"/>
<organism evidence="2 3">
    <name type="scientific">Saccharothrix ecbatanensis</name>
    <dbReference type="NCBI Taxonomy" id="1105145"/>
    <lineage>
        <taxon>Bacteria</taxon>
        <taxon>Bacillati</taxon>
        <taxon>Actinomycetota</taxon>
        <taxon>Actinomycetes</taxon>
        <taxon>Pseudonocardiales</taxon>
        <taxon>Pseudonocardiaceae</taxon>
        <taxon>Saccharothrix</taxon>
    </lineage>
</organism>
<protein>
    <submittedName>
        <fullName evidence="2">Monooxygenase</fullName>
        <ecNumber evidence="2">1.13.12.-</ecNumber>
        <ecNumber evidence="2">1.13.12.22</ecNumber>
    </submittedName>
</protein>
<keyword evidence="3" id="KW-1185">Reference proteome</keyword>
<dbReference type="EMBL" id="JACHMO010000001">
    <property type="protein sequence ID" value="MBB5802213.1"/>
    <property type="molecule type" value="Genomic_DNA"/>
</dbReference>
<keyword evidence="2" id="KW-0503">Monooxygenase</keyword>
<dbReference type="RefSeq" id="WP_184918792.1">
    <property type="nucleotide sequence ID" value="NZ_JACHMO010000001.1"/>
</dbReference>
<dbReference type="GO" id="GO:0004497">
    <property type="term" value="F:monooxygenase activity"/>
    <property type="evidence" value="ECO:0007669"/>
    <property type="project" value="UniProtKB-KW"/>
</dbReference>
<dbReference type="InterPro" id="IPR007138">
    <property type="entry name" value="ABM_dom"/>
</dbReference>
<evidence type="ECO:0000313" key="2">
    <source>
        <dbReference type="EMBL" id="MBB5802213.1"/>
    </source>
</evidence>
<dbReference type="Proteomes" id="UP000552097">
    <property type="component" value="Unassembled WGS sequence"/>
</dbReference>
<accession>A0A7W9LZY7</accession>
<dbReference type="SUPFAM" id="SSF54909">
    <property type="entry name" value="Dimeric alpha+beta barrel"/>
    <property type="match status" value="1"/>
</dbReference>
<feature type="domain" description="ABM" evidence="1">
    <location>
        <begin position="12"/>
        <end position="101"/>
    </location>
</feature>